<dbReference type="AlphaFoldDB" id="A0AAV4JJR4"/>
<dbReference type="GO" id="GO:0005544">
    <property type="term" value="F:calcium-dependent phospholipid binding"/>
    <property type="evidence" value="ECO:0007669"/>
    <property type="project" value="TreeGrafter"/>
</dbReference>
<evidence type="ECO:0000256" key="1">
    <source>
        <dbReference type="SAM" id="MobiDB-lite"/>
    </source>
</evidence>
<accession>A0AAV4JJR4</accession>
<dbReference type="SUPFAM" id="SSF49562">
    <property type="entry name" value="C2 domain (Calcium/lipid-binding domain, CaLB)"/>
    <property type="match status" value="2"/>
</dbReference>
<dbReference type="InterPro" id="IPR035892">
    <property type="entry name" value="C2_domain_sf"/>
</dbReference>
<dbReference type="GO" id="GO:0005509">
    <property type="term" value="F:calcium ion binding"/>
    <property type="evidence" value="ECO:0007669"/>
    <property type="project" value="TreeGrafter"/>
</dbReference>
<dbReference type="InterPro" id="IPR000008">
    <property type="entry name" value="C2_dom"/>
</dbReference>
<evidence type="ECO:0000313" key="3">
    <source>
        <dbReference type="EMBL" id="GFS22998.1"/>
    </source>
</evidence>
<dbReference type="FunFam" id="2.60.40.150:FF:000237">
    <property type="entry name" value="Synaptotagmin 15"/>
    <property type="match status" value="1"/>
</dbReference>
<dbReference type="GO" id="GO:0017156">
    <property type="term" value="P:calcium-ion regulated exocytosis"/>
    <property type="evidence" value="ECO:0007669"/>
    <property type="project" value="TreeGrafter"/>
</dbReference>
<protein>
    <submittedName>
        <fullName evidence="3">Synaptotagmin-15</fullName>
    </submittedName>
</protein>
<feature type="domain" description="C2" evidence="2">
    <location>
        <begin position="17"/>
        <end position="137"/>
    </location>
</feature>
<sequence>SHRTTSEEDDLSSSDSPNGRLWYSLLYNPELEELAVTLIKVKDLPGRAPGNNPRDPFVKMYVLPDERTVRVSTVKRKTLNPVYNETLLFVVSRSDVTKRILRFSVYDLDKRRVRHSLGHVMVNLKDADLTTGDTRSADLETSAQPVSGMGDVQVSLLYQPHNDKIKVGLHRARNLSRLSDFPKNIMGAYIRIQLFYGHKCHRVKRTLAVVPGSDITFNESLSFTVQGRQFDSCNIAISLMLTFPGSSASAVKQASTTGSSRPSGTGGGGGVPTTGDNSDREYGRVVLGPFMYARGEELAHWQEMLGHPKAVSTKWHALTNSSSSGHSQAVGSP</sequence>
<dbReference type="Proteomes" id="UP000762676">
    <property type="component" value="Unassembled WGS sequence"/>
</dbReference>
<feature type="non-terminal residue" evidence="3">
    <location>
        <position position="1"/>
    </location>
</feature>
<dbReference type="GO" id="GO:0000149">
    <property type="term" value="F:SNARE binding"/>
    <property type="evidence" value="ECO:0007669"/>
    <property type="project" value="TreeGrafter"/>
</dbReference>
<evidence type="ECO:0000259" key="2">
    <source>
        <dbReference type="PROSITE" id="PS50004"/>
    </source>
</evidence>
<proteinExistence type="predicted"/>
<feature type="region of interest" description="Disordered" evidence="1">
    <location>
        <begin position="252"/>
        <end position="280"/>
    </location>
</feature>
<gene>
    <name evidence="3" type="ORF">ElyMa_003378000</name>
</gene>
<evidence type="ECO:0000313" key="4">
    <source>
        <dbReference type="Proteomes" id="UP000762676"/>
    </source>
</evidence>
<dbReference type="GO" id="GO:0070382">
    <property type="term" value="C:exocytic vesicle"/>
    <property type="evidence" value="ECO:0007669"/>
    <property type="project" value="TreeGrafter"/>
</dbReference>
<dbReference type="Gene3D" id="2.60.40.150">
    <property type="entry name" value="C2 domain"/>
    <property type="match status" value="2"/>
</dbReference>
<dbReference type="PRINTS" id="PR00360">
    <property type="entry name" value="C2DOMAIN"/>
</dbReference>
<dbReference type="PANTHER" id="PTHR10024">
    <property type="entry name" value="SYNAPTOTAGMIN"/>
    <property type="match status" value="1"/>
</dbReference>
<dbReference type="PANTHER" id="PTHR10024:SF377">
    <property type="entry name" value="SYNAPTOTAGMIN-15-LIKE ISOFORM X1"/>
    <property type="match status" value="1"/>
</dbReference>
<dbReference type="GO" id="GO:0005886">
    <property type="term" value="C:plasma membrane"/>
    <property type="evidence" value="ECO:0007669"/>
    <property type="project" value="TreeGrafter"/>
</dbReference>
<reference evidence="3 4" key="1">
    <citation type="journal article" date="2021" name="Elife">
        <title>Chloroplast acquisition without the gene transfer in kleptoplastic sea slugs, Plakobranchus ocellatus.</title>
        <authorList>
            <person name="Maeda T."/>
            <person name="Takahashi S."/>
            <person name="Yoshida T."/>
            <person name="Shimamura S."/>
            <person name="Takaki Y."/>
            <person name="Nagai Y."/>
            <person name="Toyoda A."/>
            <person name="Suzuki Y."/>
            <person name="Arimoto A."/>
            <person name="Ishii H."/>
            <person name="Satoh N."/>
            <person name="Nishiyama T."/>
            <person name="Hasebe M."/>
            <person name="Maruyama T."/>
            <person name="Minagawa J."/>
            <person name="Obokata J."/>
            <person name="Shigenobu S."/>
        </authorList>
    </citation>
    <scope>NUCLEOTIDE SEQUENCE [LARGE SCALE GENOMIC DNA]</scope>
</reference>
<dbReference type="GO" id="GO:0030276">
    <property type="term" value="F:clathrin binding"/>
    <property type="evidence" value="ECO:0007669"/>
    <property type="project" value="TreeGrafter"/>
</dbReference>
<comment type="caution">
    <text evidence="3">The sequence shown here is derived from an EMBL/GenBank/DDBJ whole genome shotgun (WGS) entry which is preliminary data.</text>
</comment>
<dbReference type="SMART" id="SM00239">
    <property type="entry name" value="C2"/>
    <property type="match status" value="2"/>
</dbReference>
<dbReference type="GO" id="GO:0001786">
    <property type="term" value="F:phosphatidylserine binding"/>
    <property type="evidence" value="ECO:0007669"/>
    <property type="project" value="TreeGrafter"/>
</dbReference>
<dbReference type="PROSITE" id="PS50004">
    <property type="entry name" value="C2"/>
    <property type="match status" value="1"/>
</dbReference>
<keyword evidence="4" id="KW-1185">Reference proteome</keyword>
<organism evidence="3 4">
    <name type="scientific">Elysia marginata</name>
    <dbReference type="NCBI Taxonomy" id="1093978"/>
    <lineage>
        <taxon>Eukaryota</taxon>
        <taxon>Metazoa</taxon>
        <taxon>Spiralia</taxon>
        <taxon>Lophotrochozoa</taxon>
        <taxon>Mollusca</taxon>
        <taxon>Gastropoda</taxon>
        <taxon>Heterobranchia</taxon>
        <taxon>Euthyneura</taxon>
        <taxon>Panpulmonata</taxon>
        <taxon>Sacoglossa</taxon>
        <taxon>Placobranchoidea</taxon>
        <taxon>Plakobranchidae</taxon>
        <taxon>Elysia</taxon>
    </lineage>
</organism>
<dbReference type="Pfam" id="PF00168">
    <property type="entry name" value="C2"/>
    <property type="match status" value="2"/>
</dbReference>
<name>A0AAV4JJR4_9GAST</name>
<dbReference type="EMBL" id="BMAT01006952">
    <property type="protein sequence ID" value="GFS22998.1"/>
    <property type="molecule type" value="Genomic_DNA"/>
</dbReference>